<dbReference type="InterPro" id="IPR056509">
    <property type="entry name" value="Imm33-like"/>
</dbReference>
<proteinExistence type="predicted"/>
<sequence length="210" mass="23831">MFEYRANLRQRYNHPNIVVAVSPDLGEGFDWILSYFEEAVAGGVSFHENQLVQVGWMMVMLRPYEQGDLEVWEPRLDSMPINWTRGATSTIRHLLLQREICAQLGVEPVFPTLRQSGVVSEHFFDSQEFCMERDVPQNETDSGWIFKDTNPEGGRHCSLFEIVVSRSEVLPFLALPAGVLVTYGKSVVNVTYGERSISSASNVFLARLVK</sequence>
<feature type="domain" description="Imm33-like" evidence="1">
    <location>
        <begin position="97"/>
        <end position="184"/>
    </location>
</feature>
<gene>
    <name evidence="2" type="ORF">RSP824_08860</name>
    <name evidence="3" type="ORF">RUN1985_v1_1200002</name>
</gene>
<name>A0A0S4VBC2_RALSL</name>
<dbReference type="Pfam" id="PF24719">
    <property type="entry name" value="Imm33-like"/>
    <property type="match status" value="1"/>
</dbReference>
<evidence type="ECO:0000313" key="3">
    <source>
        <dbReference type="EMBL" id="CUV31848.1"/>
    </source>
</evidence>
<reference evidence="4" key="3">
    <citation type="submission" date="2018-01" db="EMBL/GenBank/DDBJ databases">
        <title>Raltonia solanacearum P824 infects blueberry.</title>
        <authorList>
            <person name="Bocsanczy A.M."/>
            <person name="Norman D.J."/>
        </authorList>
    </citation>
    <scope>NUCLEOTIDE SEQUENCE [LARGE SCALE GENOMIC DNA]</scope>
    <source>
        <strain evidence="4">P824</strain>
    </source>
</reference>
<reference evidence="3" key="1">
    <citation type="submission" date="2015-10" db="EMBL/GenBank/DDBJ databases">
        <authorList>
            <person name="Gilbert D.G."/>
        </authorList>
    </citation>
    <scope>NUCLEOTIDE SEQUENCE</scope>
    <source>
        <strain evidence="3">Phyl III-seqv23</strain>
    </source>
</reference>
<protein>
    <recommendedName>
        <fullName evidence="1">Imm33-like domain-containing protein</fullName>
    </recommendedName>
</protein>
<evidence type="ECO:0000313" key="4">
    <source>
        <dbReference type="Proteomes" id="UP000262427"/>
    </source>
</evidence>
<dbReference type="Proteomes" id="UP000262427">
    <property type="component" value="Chromosome CM"/>
</dbReference>
<evidence type="ECO:0000313" key="2">
    <source>
        <dbReference type="EMBL" id="AYA46591.1"/>
    </source>
</evidence>
<accession>A0A0S4VBC2</accession>
<organism evidence="3">
    <name type="scientific">Ralstonia solanacearum</name>
    <name type="common">Pseudomonas solanacearum</name>
    <dbReference type="NCBI Taxonomy" id="305"/>
    <lineage>
        <taxon>Bacteria</taxon>
        <taxon>Pseudomonadati</taxon>
        <taxon>Pseudomonadota</taxon>
        <taxon>Betaproteobacteria</taxon>
        <taxon>Burkholderiales</taxon>
        <taxon>Burkholderiaceae</taxon>
        <taxon>Ralstonia</taxon>
        <taxon>Ralstonia solanacearum species complex</taxon>
    </lineage>
</organism>
<reference evidence="2" key="2">
    <citation type="submission" date="2018-01" db="EMBL/GenBank/DDBJ databases">
        <title>Ralstonia pseudosolanacearum P824 infects blueberry.</title>
        <authorList>
            <person name="Bocsanczy A.M."/>
            <person name="Norman D.J."/>
        </authorList>
    </citation>
    <scope>NUCLEOTIDE SEQUENCE</scope>
    <source>
        <strain evidence="2">P824</strain>
    </source>
</reference>
<evidence type="ECO:0000259" key="1">
    <source>
        <dbReference type="Pfam" id="PF24719"/>
    </source>
</evidence>
<dbReference type="AlphaFoldDB" id="A0A0S4VBC2"/>
<dbReference type="EMBL" id="CP025741">
    <property type="protein sequence ID" value="AYA46591.1"/>
    <property type="molecule type" value="Genomic_DNA"/>
</dbReference>
<dbReference type="EMBL" id="LN899824">
    <property type="protein sequence ID" value="CUV31848.1"/>
    <property type="molecule type" value="Genomic_DNA"/>
</dbReference>